<dbReference type="AlphaFoldDB" id="A0A177Y659"/>
<dbReference type="Pfam" id="PF00296">
    <property type="entry name" value="Bac_luciferase"/>
    <property type="match status" value="1"/>
</dbReference>
<dbReference type="GO" id="GO:0005829">
    <property type="term" value="C:cytosol"/>
    <property type="evidence" value="ECO:0007669"/>
    <property type="project" value="TreeGrafter"/>
</dbReference>
<feature type="domain" description="Luciferase-like" evidence="3">
    <location>
        <begin position="24"/>
        <end position="310"/>
    </location>
</feature>
<evidence type="ECO:0000259" key="3">
    <source>
        <dbReference type="Pfam" id="PF00296"/>
    </source>
</evidence>
<name>A0A177Y659_9NOCA</name>
<dbReference type="RefSeq" id="WP_068432178.1">
    <property type="nucleotide sequence ID" value="NZ_LVHI01000041.1"/>
</dbReference>
<gene>
    <name evidence="4" type="ORF">A3K89_13950</name>
</gene>
<keyword evidence="1" id="KW-0560">Oxidoreductase</keyword>
<sequence>MSTQPFELGVTTFVETYPDPQTNLTTSHGDRLRQVVEEAQQAEAGGLDIYGVGEHHREDFAASSPAVVLGVIAGSTREIRLTSAVTVLSSDDPVRVFQDFATLDQMSSGRAEIIAGRGSFVESFPLFGYDLADYDELFAEKLDLLVAIRDSERVTWSGTHRSALVDHAVYPRPFQNPLPVWVGVGGNPESVIRAASYGLPMALAIIGGEPARFAPFADLHRQALTEYGMSPAPIAVHAHGYVGDDTESAAEEFFPPYRVAMSHIGRERGWGPISRASFDDSRSPDGSLFIGDPDVVADKIVRTAQELGLERFMLHISVGTLPHEKVLRAIELLGKEVAPRVRDAMAGFSLEA</sequence>
<dbReference type="InterPro" id="IPR011251">
    <property type="entry name" value="Luciferase-like_dom"/>
</dbReference>
<dbReference type="Gene3D" id="3.20.20.30">
    <property type="entry name" value="Luciferase-like domain"/>
    <property type="match status" value="1"/>
</dbReference>
<dbReference type="PANTHER" id="PTHR30137">
    <property type="entry name" value="LUCIFERASE-LIKE MONOOXYGENASE"/>
    <property type="match status" value="1"/>
</dbReference>
<dbReference type="GO" id="GO:0016705">
    <property type="term" value="F:oxidoreductase activity, acting on paired donors, with incorporation or reduction of molecular oxygen"/>
    <property type="evidence" value="ECO:0007669"/>
    <property type="project" value="InterPro"/>
</dbReference>
<dbReference type="NCBIfam" id="TIGR03858">
    <property type="entry name" value="LLM_2I7G"/>
    <property type="match status" value="1"/>
</dbReference>
<dbReference type="InterPro" id="IPR036661">
    <property type="entry name" value="Luciferase-like_sf"/>
</dbReference>
<dbReference type="PANTHER" id="PTHR30137:SF8">
    <property type="entry name" value="BLR5498 PROTEIN"/>
    <property type="match status" value="1"/>
</dbReference>
<protein>
    <submittedName>
        <fullName evidence="4">Luciferase</fullName>
    </submittedName>
</protein>
<proteinExistence type="predicted"/>
<dbReference type="EMBL" id="LVHI01000041">
    <property type="protein sequence ID" value="OAK50981.1"/>
    <property type="molecule type" value="Genomic_DNA"/>
</dbReference>
<dbReference type="SUPFAM" id="SSF51679">
    <property type="entry name" value="Bacterial luciferase-like"/>
    <property type="match status" value="1"/>
</dbReference>
<comment type="caution">
    <text evidence="4">The sequence shown here is derived from an EMBL/GenBank/DDBJ whole genome shotgun (WGS) entry which is preliminary data.</text>
</comment>
<evidence type="ECO:0000256" key="2">
    <source>
        <dbReference type="ARBA" id="ARBA00023033"/>
    </source>
</evidence>
<reference evidence="4 5" key="1">
    <citation type="submission" date="2016-03" db="EMBL/GenBank/DDBJ databases">
        <title>Genome sequence of Rhodococcus kyotonensis KB10.</title>
        <authorList>
            <person name="Jeong H."/>
            <person name="Hong C.E."/>
            <person name="Jo S.H."/>
            <person name="Park J.M."/>
        </authorList>
    </citation>
    <scope>NUCLEOTIDE SEQUENCE [LARGE SCALE GENOMIC DNA]</scope>
    <source>
        <strain evidence="4 5">KB10</strain>
    </source>
</reference>
<keyword evidence="5" id="KW-1185">Reference proteome</keyword>
<evidence type="ECO:0000313" key="4">
    <source>
        <dbReference type="EMBL" id="OAK50981.1"/>
    </source>
</evidence>
<dbReference type="InterPro" id="IPR022290">
    <property type="entry name" value="LLM_Atu2307-like"/>
</dbReference>
<dbReference type="Proteomes" id="UP000077519">
    <property type="component" value="Unassembled WGS sequence"/>
</dbReference>
<dbReference type="InterPro" id="IPR050766">
    <property type="entry name" value="Bact_Lucif_Oxidored"/>
</dbReference>
<evidence type="ECO:0000313" key="5">
    <source>
        <dbReference type="Proteomes" id="UP000077519"/>
    </source>
</evidence>
<organism evidence="4 5">
    <name type="scientific">Rhodococcoides kyotonense</name>
    <dbReference type="NCBI Taxonomy" id="398843"/>
    <lineage>
        <taxon>Bacteria</taxon>
        <taxon>Bacillati</taxon>
        <taxon>Actinomycetota</taxon>
        <taxon>Actinomycetes</taxon>
        <taxon>Mycobacteriales</taxon>
        <taxon>Nocardiaceae</taxon>
        <taxon>Rhodococcoides</taxon>
    </lineage>
</organism>
<evidence type="ECO:0000256" key="1">
    <source>
        <dbReference type="ARBA" id="ARBA00023002"/>
    </source>
</evidence>
<accession>A0A177Y659</accession>
<dbReference type="GO" id="GO:0004497">
    <property type="term" value="F:monooxygenase activity"/>
    <property type="evidence" value="ECO:0007669"/>
    <property type="project" value="UniProtKB-KW"/>
</dbReference>
<keyword evidence="2" id="KW-0503">Monooxygenase</keyword>